<dbReference type="FunFam" id="3.30.2160.10:FF:000001">
    <property type="entry name" value="E3 ubiquitin-protein ligase NEDD4-like"/>
    <property type="match status" value="1"/>
</dbReference>
<keyword evidence="4" id="KW-0808">Transferase</keyword>
<feature type="region of interest" description="Disordered" evidence="9">
    <location>
        <begin position="1"/>
        <end position="75"/>
    </location>
</feature>
<feature type="region of interest" description="Disordered" evidence="9">
    <location>
        <begin position="422"/>
        <end position="470"/>
    </location>
</feature>
<dbReference type="InterPro" id="IPR000225">
    <property type="entry name" value="Armadillo"/>
</dbReference>
<comment type="catalytic activity">
    <reaction evidence="1">
        <text>S-ubiquitinyl-[E2 ubiquitin-conjugating enzyme]-L-cysteine + [acceptor protein]-L-lysine = [E2 ubiquitin-conjugating enzyme]-L-cysteine + N(6)-ubiquitinyl-[acceptor protein]-L-lysine.</text>
        <dbReference type="EC" id="2.3.2.26"/>
    </reaction>
</comment>
<evidence type="ECO:0000256" key="6">
    <source>
        <dbReference type="ARBA" id="ARBA00034494"/>
    </source>
</evidence>
<sequence length="1566" mass="175807">MDELPYEEQEYIINSGVEIDNELREEGDDEPPSMDEMEDVEGEDEEETGVVDVEEDEGDDEDEEDTTEQDDDNVLNFDNAPLLENVEDEEEDDVLMGDDLAGDIYYGEYEIDQDTVLDPSSLFDIGRNFPARLENLITSGMFSNLSGQFPLRLGMVPPPYRPGGASSADYEPVGTQAPSSSSTSRSDTSRYGAARLFNIDFSGRNLDYGTTVFSSSGLSRSSAASVPAELEQMLTELLKDDSDSSSNILKPKKVSERRSSFGLGLTPNAPRSISPTRSTSPTESDASEASDAEEPILPRPITPQPVQDQPVTPTAATPVTFEPVVTPSNLPSNIVDVSPIPQVDTSQQSTLNIPIIPEVPPSVTGNTDLSTSAATTTTTSDMILLQPTNTTVEQPSVVTLEQMISSLSGLDSLLPRQSAATSSSIDATANTTATSSSDATLPTATPVEQEQATSSNTAPPTSSTTTTTTQEFAIDPQFLAAIPDDIRQEVLATHIASLVDISSTSEETTISQDFLNALPLEIRNEVLQLERELREQQRRRSATRSSPSHTLPTAQETTPSTTGAASATPPPSTTTSSANPPPTQERELSTAEFLMSLPPDLRNEIYLTTDEEVLRQLPPEMAEEAYNVRQLQYQRQSRQRDIRRQQQQETTRSNFLAKAIKKQISQVDKKEEELEPILKEEDISLLLRLLYVPNVKKTILTSVIQQLCTLKQSSNIIVKQLRSMLLYHGSPIEQVPEKVKPLCLQKMFANPKQDGFFQKEETGTVPLPVVSSVLTLLLYLTKNSEVLGIITETDAEYEYNHERENFAKMFSFLTSKTLSKSISTYELYVQLLESCTEYTYKMVQTMKDELTKLSNEVKKAEENSKKEEKTEIPTTETGASSSETMETKSEQEISASKKEEKSSQTEAKEAFTKLSSRMDSLLQYLKRIYNSNVVRDLISVLSNVDFPEKIVKTATSIMNYMSFTSDMKKIILKELAQSAKQEAKVVRDTLGDLLSSREEKSQQFQAPFDANAIEKLKFCRILRSYSIVLKKYKKHEEKSTSAEKLTISEDPDLLSEHSLDFVWESLDKYLASIPSEQEPADTKATPQTATRKKKKSSAIYSALFPFVEAFFSFHAGFIEEKENNEALLSEMVEGSTPTSAKGFGEKSKVESFLERHRDFLNTLARSNPSLLNTTLSTFMKYPKYVDFDNKTFWFRSKLKELQKKVGAYTAKLTIRRAHLMLDSFVQIRQRLPDECKGKLQIKFQGEEGLDVGGLTREWFLLLSKEILNPNYALFIPCADQTTYQPNPSSYINSEHLSYFQFIGRVIAMAILNEQYLDCHFTRSFYKHIIGTPITYHDIESIDPDYYKNLNWMLKNDIEDVLYYTFTQEVDEFGQRKQIELKPNGKNIPVTNENKLEYVRLVTELKMTKSIEQQLNSFLKAFYEIIPRNLIQVFNEQELELLISGLPDIDIQDLKNNTEYVGYTKDSPQIKWFWNIVENSFDSNEKALLIQFVTGTSKVPLGGFSQLMGSGGLQPFSIHKANATSERLPTSHTCFNQLDLPEYDSEELLHERLLLAIREGSEGFGFV</sequence>
<dbReference type="InterPro" id="IPR035983">
    <property type="entry name" value="Hect_E3_ubiquitin_ligase"/>
</dbReference>
<evidence type="ECO:0000256" key="9">
    <source>
        <dbReference type="SAM" id="MobiDB-lite"/>
    </source>
</evidence>
<dbReference type="InterPro" id="IPR050409">
    <property type="entry name" value="E3_ubiq-protein_ligase"/>
</dbReference>
<feature type="active site" description="Glycyl thioester intermediate" evidence="7">
    <location>
        <position position="1533"/>
    </location>
</feature>
<keyword evidence="12" id="KW-1185">Reference proteome</keyword>
<dbReference type="SMART" id="SM00119">
    <property type="entry name" value="HECTc"/>
    <property type="match status" value="1"/>
</dbReference>
<feature type="compositionally biased region" description="Low complexity" evidence="9">
    <location>
        <begin position="557"/>
        <end position="578"/>
    </location>
</feature>
<feature type="compositionally biased region" description="Acidic residues" evidence="9">
    <location>
        <begin position="1"/>
        <end position="10"/>
    </location>
</feature>
<dbReference type="Proteomes" id="UP000444721">
    <property type="component" value="Unassembled WGS sequence"/>
</dbReference>
<dbReference type="OrthoDB" id="8068875at2759"/>
<feature type="compositionally biased region" description="Low complexity" evidence="9">
    <location>
        <begin position="179"/>
        <end position="188"/>
    </location>
</feature>
<comment type="pathway">
    <text evidence="2">Protein modification; protein ubiquitination.</text>
</comment>
<feature type="domain" description="HECT" evidence="10">
    <location>
        <begin position="1231"/>
        <end position="1566"/>
    </location>
</feature>
<dbReference type="GO" id="GO:0006511">
    <property type="term" value="P:ubiquitin-dependent protein catabolic process"/>
    <property type="evidence" value="ECO:0007669"/>
    <property type="project" value="TreeGrafter"/>
</dbReference>
<evidence type="ECO:0000256" key="2">
    <source>
        <dbReference type="ARBA" id="ARBA00004906"/>
    </source>
</evidence>
<dbReference type="VEuPathDB" id="AmoebaDB:FDP41_002656"/>
<feature type="region of interest" description="Disordered" evidence="9">
    <location>
        <begin position="160"/>
        <end position="188"/>
    </location>
</feature>
<feature type="region of interest" description="Disordered" evidence="9">
    <location>
        <begin position="533"/>
        <end position="587"/>
    </location>
</feature>
<evidence type="ECO:0000256" key="8">
    <source>
        <dbReference type="PROSITE-ProRule" id="PRU00259"/>
    </source>
</evidence>
<organism evidence="11 12">
    <name type="scientific">Naegleria fowleri</name>
    <name type="common">Brain eating amoeba</name>
    <dbReference type="NCBI Taxonomy" id="5763"/>
    <lineage>
        <taxon>Eukaryota</taxon>
        <taxon>Discoba</taxon>
        <taxon>Heterolobosea</taxon>
        <taxon>Tetramitia</taxon>
        <taxon>Eutetramitia</taxon>
        <taxon>Vahlkampfiidae</taxon>
        <taxon>Naegleria</taxon>
    </lineage>
</organism>
<evidence type="ECO:0000256" key="4">
    <source>
        <dbReference type="ARBA" id="ARBA00022679"/>
    </source>
</evidence>
<feature type="compositionally biased region" description="Low complexity" evidence="9">
    <location>
        <begin position="270"/>
        <end position="284"/>
    </location>
</feature>
<dbReference type="FunFam" id="3.90.1750.10:FF:000003">
    <property type="entry name" value="E3 ubiquitin-protein ligase UPL1"/>
    <property type="match status" value="1"/>
</dbReference>
<feature type="compositionally biased region" description="Low complexity" evidence="9">
    <location>
        <begin position="304"/>
        <end position="314"/>
    </location>
</feature>
<feature type="repeat" description="ARM" evidence="8">
    <location>
        <begin position="932"/>
        <end position="976"/>
    </location>
</feature>
<feature type="compositionally biased region" description="Acidic residues" evidence="9">
    <location>
        <begin position="19"/>
        <end position="73"/>
    </location>
</feature>
<evidence type="ECO:0000259" key="10">
    <source>
        <dbReference type="PROSITE" id="PS50237"/>
    </source>
</evidence>
<accession>A0A6A5BUQ1</accession>
<dbReference type="PANTHER" id="PTHR11254:SF67">
    <property type="entry name" value="E3 UBIQUITIN-PROTEIN LIGASE HUWE1"/>
    <property type="match status" value="1"/>
</dbReference>
<evidence type="ECO:0000256" key="3">
    <source>
        <dbReference type="ARBA" id="ARBA00012485"/>
    </source>
</evidence>
<dbReference type="GO" id="GO:0061630">
    <property type="term" value="F:ubiquitin protein ligase activity"/>
    <property type="evidence" value="ECO:0007669"/>
    <property type="project" value="UniProtKB-EC"/>
</dbReference>
<dbReference type="VEuPathDB" id="AmoebaDB:NF0061200"/>
<comment type="caution">
    <text evidence="11">The sequence shown here is derived from an EMBL/GenBank/DDBJ whole genome shotgun (WGS) entry which is preliminary data.</text>
</comment>
<dbReference type="PANTHER" id="PTHR11254">
    <property type="entry name" value="HECT DOMAIN UBIQUITIN-PROTEIN LIGASE"/>
    <property type="match status" value="1"/>
</dbReference>
<evidence type="ECO:0000313" key="12">
    <source>
        <dbReference type="Proteomes" id="UP000444721"/>
    </source>
</evidence>
<feature type="compositionally biased region" description="Basic and acidic residues" evidence="9">
    <location>
        <begin position="858"/>
        <end position="871"/>
    </location>
</feature>
<protein>
    <recommendedName>
        <fullName evidence="3">HECT-type E3 ubiquitin transferase</fullName>
        <ecNumber evidence="3">2.3.2.26</ecNumber>
    </recommendedName>
</protein>
<evidence type="ECO:0000256" key="7">
    <source>
        <dbReference type="PROSITE-ProRule" id="PRU00104"/>
    </source>
</evidence>
<feature type="compositionally biased region" description="Low complexity" evidence="9">
    <location>
        <begin position="422"/>
        <end position="445"/>
    </location>
</feature>
<dbReference type="Gene3D" id="3.90.1750.10">
    <property type="entry name" value="Hect, E3 ligase catalytic domains"/>
    <property type="match status" value="1"/>
</dbReference>
<feature type="region of interest" description="Disordered" evidence="9">
    <location>
        <begin position="858"/>
        <end position="906"/>
    </location>
</feature>
<dbReference type="Gene3D" id="3.30.2160.10">
    <property type="entry name" value="Hect, E3 ligase catalytic domain"/>
    <property type="match status" value="1"/>
</dbReference>
<dbReference type="CDD" id="cd00078">
    <property type="entry name" value="HECTc"/>
    <property type="match status" value="1"/>
</dbReference>
<dbReference type="FunFam" id="3.30.2410.10:FF:000009">
    <property type="entry name" value="Probable E3 ubiquitin-protein ligase HECTD2"/>
    <property type="match status" value="1"/>
</dbReference>
<dbReference type="GO" id="GO:0005737">
    <property type="term" value="C:cytoplasm"/>
    <property type="evidence" value="ECO:0007669"/>
    <property type="project" value="TreeGrafter"/>
</dbReference>
<dbReference type="EC" id="2.3.2.26" evidence="3"/>
<comment type="similarity">
    <text evidence="6">Belongs to the UPL family. TOM1/PTR1 subfamily.</text>
</comment>
<dbReference type="SUPFAM" id="SSF56204">
    <property type="entry name" value="Hect, E3 ligase catalytic domain"/>
    <property type="match status" value="1"/>
</dbReference>
<feature type="compositionally biased region" description="Acidic residues" evidence="9">
    <location>
        <begin position="285"/>
        <end position="294"/>
    </location>
</feature>
<feature type="region of interest" description="Disordered" evidence="9">
    <location>
        <begin position="237"/>
        <end position="314"/>
    </location>
</feature>
<dbReference type="Pfam" id="PF00632">
    <property type="entry name" value="HECT"/>
    <property type="match status" value="1"/>
</dbReference>
<dbReference type="Pfam" id="PF14377">
    <property type="entry name" value="UBM"/>
    <property type="match status" value="3"/>
</dbReference>
<keyword evidence="5 7" id="KW-0833">Ubl conjugation pathway</keyword>
<dbReference type="GO" id="GO:0000209">
    <property type="term" value="P:protein polyubiquitination"/>
    <property type="evidence" value="ECO:0007669"/>
    <property type="project" value="TreeGrafter"/>
</dbReference>
<dbReference type="GeneID" id="68109874"/>
<dbReference type="InterPro" id="IPR000569">
    <property type="entry name" value="HECT_dom"/>
</dbReference>
<proteinExistence type="inferred from homology"/>
<dbReference type="RefSeq" id="XP_044562854.1">
    <property type="nucleotide sequence ID" value="XM_044705874.1"/>
</dbReference>
<name>A0A6A5BUQ1_NAEFO</name>
<evidence type="ECO:0000256" key="5">
    <source>
        <dbReference type="ARBA" id="ARBA00022786"/>
    </source>
</evidence>
<dbReference type="PROSITE" id="PS50176">
    <property type="entry name" value="ARM_REPEAT"/>
    <property type="match status" value="1"/>
</dbReference>
<dbReference type="InterPro" id="IPR025527">
    <property type="entry name" value="HUWE1/Rev1_UBM"/>
</dbReference>
<dbReference type="Gene3D" id="3.30.2410.10">
    <property type="entry name" value="Hect, E3 ligase catalytic domain"/>
    <property type="match status" value="1"/>
</dbReference>
<feature type="compositionally biased region" description="Polar residues" evidence="9">
    <location>
        <begin position="543"/>
        <end position="556"/>
    </location>
</feature>
<evidence type="ECO:0000313" key="11">
    <source>
        <dbReference type="EMBL" id="KAF0978141.1"/>
    </source>
</evidence>
<dbReference type="VEuPathDB" id="AmoebaDB:NfTy_057530"/>
<dbReference type="PROSITE" id="PS50237">
    <property type="entry name" value="HECT"/>
    <property type="match status" value="1"/>
</dbReference>
<feature type="compositionally biased region" description="Low complexity" evidence="9">
    <location>
        <begin position="452"/>
        <end position="469"/>
    </location>
</feature>
<feature type="compositionally biased region" description="Basic and acidic residues" evidence="9">
    <location>
        <begin position="885"/>
        <end position="906"/>
    </location>
</feature>
<gene>
    <name evidence="11" type="ORF">FDP41_002656</name>
</gene>
<dbReference type="EMBL" id="VFQX01000030">
    <property type="protein sequence ID" value="KAF0978141.1"/>
    <property type="molecule type" value="Genomic_DNA"/>
</dbReference>
<reference evidence="11 12" key="1">
    <citation type="journal article" date="2019" name="Sci. Rep.">
        <title>Nanopore sequencing improves the draft genome of the human pathogenic amoeba Naegleria fowleri.</title>
        <authorList>
            <person name="Liechti N."/>
            <person name="Schurch N."/>
            <person name="Bruggmann R."/>
            <person name="Wittwer M."/>
        </authorList>
    </citation>
    <scope>NUCLEOTIDE SEQUENCE [LARGE SCALE GENOMIC DNA]</scope>
    <source>
        <strain evidence="11 12">ATCC 30894</strain>
    </source>
</reference>
<evidence type="ECO:0000256" key="1">
    <source>
        <dbReference type="ARBA" id="ARBA00000885"/>
    </source>
</evidence>